<evidence type="ECO:0000259" key="5">
    <source>
        <dbReference type="PROSITE" id="PS51379"/>
    </source>
</evidence>
<evidence type="ECO:0000313" key="6">
    <source>
        <dbReference type="EMBL" id="CDB44905.1"/>
    </source>
</evidence>
<dbReference type="InterPro" id="IPR029039">
    <property type="entry name" value="Flavoprotein-like_sf"/>
</dbReference>
<dbReference type="eggNOG" id="COG2768">
    <property type="taxonomic scope" value="Bacteria"/>
</dbReference>
<dbReference type="PANTHER" id="PTHR43687:SF1">
    <property type="entry name" value="FERREDOXIN III"/>
    <property type="match status" value="1"/>
</dbReference>
<accession>R6I6E1</accession>
<evidence type="ECO:0000256" key="4">
    <source>
        <dbReference type="ARBA" id="ARBA00023014"/>
    </source>
</evidence>
<dbReference type="PANTHER" id="PTHR43687">
    <property type="entry name" value="ADENYLYLSULFATE REDUCTASE, BETA SUBUNIT"/>
    <property type="match status" value="1"/>
</dbReference>
<dbReference type="Gene3D" id="3.30.70.20">
    <property type="match status" value="1"/>
</dbReference>
<keyword evidence="1" id="KW-0004">4Fe-4S</keyword>
<dbReference type="PROSITE" id="PS51379">
    <property type="entry name" value="4FE4S_FER_2"/>
    <property type="match status" value="2"/>
</dbReference>
<dbReference type="InterPro" id="IPR017900">
    <property type="entry name" value="4Fe4S_Fe_S_CS"/>
</dbReference>
<name>R6I6E1_9FIRM</name>
<organism evidence="6">
    <name type="scientific">Phascolarctobacterium faecium</name>
    <dbReference type="NCBI Taxonomy" id="33025"/>
    <lineage>
        <taxon>Bacteria</taxon>
        <taxon>Bacillati</taxon>
        <taxon>Bacillota</taxon>
        <taxon>Negativicutes</taxon>
        <taxon>Acidaminococcales</taxon>
        <taxon>Acidaminococcaceae</taxon>
        <taxon>Phascolarctobacterium</taxon>
    </lineage>
</organism>
<dbReference type="SUPFAM" id="SSF52218">
    <property type="entry name" value="Flavoproteins"/>
    <property type="match status" value="1"/>
</dbReference>
<gene>
    <name evidence="6" type="ORF">BN533_02125</name>
</gene>
<proteinExistence type="predicted"/>
<evidence type="ECO:0000256" key="1">
    <source>
        <dbReference type="ARBA" id="ARBA00022485"/>
    </source>
</evidence>
<reference evidence="6" key="1">
    <citation type="submission" date="2012-11" db="EMBL/GenBank/DDBJ databases">
        <title>Dependencies among metagenomic species, viruses, plasmids and units of genetic variation.</title>
        <authorList>
            <person name="Nielsen H.B."/>
            <person name="Almeida M."/>
            <person name="Juncker A.S."/>
            <person name="Rasmussen S."/>
            <person name="Li J."/>
            <person name="Sunagawa S."/>
            <person name="Plichta D."/>
            <person name="Gautier L."/>
            <person name="Le Chatelier E."/>
            <person name="Peletier E."/>
            <person name="Bonde I."/>
            <person name="Nielsen T."/>
            <person name="Manichanh C."/>
            <person name="Arumugam M."/>
            <person name="Batto J."/>
            <person name="Santos M.B.Q.D."/>
            <person name="Blom N."/>
            <person name="Borruel N."/>
            <person name="Burgdorf K.S."/>
            <person name="Boumezbeur F."/>
            <person name="Casellas F."/>
            <person name="Dore J."/>
            <person name="Guarner F."/>
            <person name="Hansen T."/>
            <person name="Hildebrand F."/>
            <person name="Kaas R.S."/>
            <person name="Kennedy S."/>
            <person name="Kristiansen K."/>
            <person name="Kultima J.R."/>
            <person name="Leonard P."/>
            <person name="Levenez F."/>
            <person name="Lund O."/>
            <person name="Moumen B."/>
            <person name="Le Paslier D."/>
            <person name="Pons N."/>
            <person name="Pedersen O."/>
            <person name="Prifti E."/>
            <person name="Qin J."/>
            <person name="Raes J."/>
            <person name="Tap J."/>
            <person name="Tims S."/>
            <person name="Ussery D.W."/>
            <person name="Yamada T."/>
            <person name="MetaHit consortium"/>
            <person name="Renault P."/>
            <person name="Sicheritz-Ponten T."/>
            <person name="Bork P."/>
            <person name="Wang J."/>
            <person name="Brunak S."/>
            <person name="Ehrlich S.D."/>
        </authorList>
    </citation>
    <scope>NUCLEOTIDE SEQUENCE [LARGE SCALE GENOMIC DNA]</scope>
</reference>
<dbReference type="InterPro" id="IPR050572">
    <property type="entry name" value="Fe-S_Ferredoxin"/>
</dbReference>
<keyword evidence="3" id="KW-0408">Iron</keyword>
<evidence type="ECO:0000256" key="3">
    <source>
        <dbReference type="ARBA" id="ARBA00023004"/>
    </source>
</evidence>
<sequence>MTAITGKPAKIYTAYFSPTGGTKKAALALTSALADTDGFTEIDLSLPALAQYTFAADDIIVIAVPVFGGRVPAFALQQLTALHGQNTSAIAVAAYGNRAYEDALLELSDSLTSQSFRVIAAAAVLSEHSMLRSVAAGRPDADDLAQLTDFAKKISAKPLTEAPALTNIPGNRPYKDWQPMPVVPQVSDSCIRCGICSATCPTQAIPSGQPHTTDPQKCILCLRCTTICPQQARSLPQQAQALIAQKLAPIKDIYKNNEFFY</sequence>
<evidence type="ECO:0000256" key="2">
    <source>
        <dbReference type="ARBA" id="ARBA00022723"/>
    </source>
</evidence>
<dbReference type="GO" id="GO:0046872">
    <property type="term" value="F:metal ion binding"/>
    <property type="evidence" value="ECO:0007669"/>
    <property type="project" value="UniProtKB-KW"/>
</dbReference>
<feature type="domain" description="4Fe-4S ferredoxin-type" evidence="5">
    <location>
        <begin position="179"/>
        <end position="210"/>
    </location>
</feature>
<dbReference type="HOGENOM" id="CLU_069541_0_0_9"/>
<dbReference type="InterPro" id="IPR017896">
    <property type="entry name" value="4Fe4S_Fe-S-bd"/>
</dbReference>
<dbReference type="STRING" id="1262914.BN533_02125"/>
<dbReference type="RefSeq" id="WP_021719024.1">
    <property type="nucleotide sequence ID" value="NZ_CAUAXJ010000006.1"/>
</dbReference>
<dbReference type="PROSITE" id="PS00198">
    <property type="entry name" value="4FE4S_FER_1"/>
    <property type="match status" value="2"/>
</dbReference>
<dbReference type="GO" id="GO:0051539">
    <property type="term" value="F:4 iron, 4 sulfur cluster binding"/>
    <property type="evidence" value="ECO:0007669"/>
    <property type="project" value="UniProtKB-KW"/>
</dbReference>
<dbReference type="Gene3D" id="3.40.50.360">
    <property type="match status" value="1"/>
</dbReference>
<keyword evidence="4" id="KW-0411">Iron-sulfur</keyword>
<dbReference type="EMBL" id="CBDS010000003">
    <property type="protein sequence ID" value="CDB44905.1"/>
    <property type="molecule type" value="Genomic_DNA"/>
</dbReference>
<dbReference type="AlphaFoldDB" id="R6I6E1"/>
<dbReference type="SUPFAM" id="SSF54862">
    <property type="entry name" value="4Fe-4S ferredoxins"/>
    <property type="match status" value="1"/>
</dbReference>
<keyword evidence="2" id="KW-0479">Metal-binding</keyword>
<comment type="caution">
    <text evidence="6">The sequence shown here is derived from an EMBL/GenBank/DDBJ whole genome shotgun (WGS) entry which is preliminary data.</text>
</comment>
<protein>
    <recommendedName>
        <fullName evidence="5">4Fe-4S ferredoxin-type domain-containing protein</fullName>
    </recommendedName>
</protein>
<feature type="domain" description="4Fe-4S ferredoxin-type" evidence="5">
    <location>
        <begin position="214"/>
        <end position="238"/>
    </location>
</feature>
<dbReference type="Pfam" id="PF12838">
    <property type="entry name" value="Fer4_7"/>
    <property type="match status" value="1"/>
</dbReference>